<dbReference type="Proteomes" id="UP000077266">
    <property type="component" value="Unassembled WGS sequence"/>
</dbReference>
<dbReference type="AlphaFoldDB" id="A0A165L3Q7"/>
<evidence type="ECO:0000313" key="1">
    <source>
        <dbReference type="EMBL" id="KZV97305.1"/>
    </source>
</evidence>
<name>A0A165L3Q7_EXIGL</name>
<dbReference type="InterPro" id="IPR032675">
    <property type="entry name" value="LRR_dom_sf"/>
</dbReference>
<dbReference type="OrthoDB" id="2786563at2759"/>
<dbReference type="Gene3D" id="3.80.10.10">
    <property type="entry name" value="Ribonuclease Inhibitor"/>
    <property type="match status" value="1"/>
</dbReference>
<keyword evidence="2" id="KW-1185">Reference proteome</keyword>
<evidence type="ECO:0000313" key="2">
    <source>
        <dbReference type="Proteomes" id="UP000077266"/>
    </source>
</evidence>
<dbReference type="SUPFAM" id="SSF52058">
    <property type="entry name" value="L domain-like"/>
    <property type="match status" value="1"/>
</dbReference>
<gene>
    <name evidence="1" type="ORF">EXIGLDRAFT_764595</name>
</gene>
<dbReference type="EMBL" id="KV425932">
    <property type="protein sequence ID" value="KZV97305.1"/>
    <property type="molecule type" value="Genomic_DNA"/>
</dbReference>
<reference evidence="1 2" key="1">
    <citation type="journal article" date="2016" name="Mol. Biol. Evol.">
        <title>Comparative Genomics of Early-Diverging Mushroom-Forming Fungi Provides Insights into the Origins of Lignocellulose Decay Capabilities.</title>
        <authorList>
            <person name="Nagy L.G."/>
            <person name="Riley R."/>
            <person name="Tritt A."/>
            <person name="Adam C."/>
            <person name="Daum C."/>
            <person name="Floudas D."/>
            <person name="Sun H."/>
            <person name="Yadav J.S."/>
            <person name="Pangilinan J."/>
            <person name="Larsson K.H."/>
            <person name="Matsuura K."/>
            <person name="Barry K."/>
            <person name="Labutti K."/>
            <person name="Kuo R."/>
            <person name="Ohm R.A."/>
            <person name="Bhattacharya S.S."/>
            <person name="Shirouzu T."/>
            <person name="Yoshinaga Y."/>
            <person name="Martin F.M."/>
            <person name="Grigoriev I.V."/>
            <person name="Hibbett D.S."/>
        </authorList>
    </citation>
    <scope>NUCLEOTIDE SEQUENCE [LARGE SCALE GENOMIC DNA]</scope>
    <source>
        <strain evidence="1 2">HHB12029</strain>
    </source>
</reference>
<accession>A0A165L3Q7</accession>
<dbReference type="InParanoid" id="A0A165L3Q7"/>
<sequence>MAHKLADETLAAILADCLAVADDDFACVSARTSPFALKEVSSSALLVVCKRWMRVGTPLLYETVVLRSVAQARALAAALKANKTFGLYIKKLRVEGGYGASMPAILQAAPNVTDLCVSLELSTGDNAKPMYNALCDTILPTRLIITGIDAEKHNAQLVHALSTLVEGIEEWAQLRVVVIGDRLLYACRALYEAIRAAPQLGLIHIPDTRPYINNWILYYSRFAARCAAPALRVGWEEHYRSGDIGPSVRQSDIDPKGLAKIQFREAKLTGYELCAKRVEQSSSSNPFFVPLAGSPDSTRRAIWGMILREVVLNTAGIDPWKLPCQWLDDSERLPRRSALQCMLVCKEWKDIVLPIACEDLRLSTKTSWASFIKTLEGREHLAHNTRKLKLQHRRDTSTRVYDECPFKPILHTFLLPFTALQSLEVALMTFPPAAFATLSRNVSSLSRLVISTYTVADTVYKLPHFPSLRELEWLPAEDTDFEALDPDSKDPLCPKLERLKLEGEGTTRLFRLLVRNGLPLLTDAELGISLMSLGDFDISGEGVLDPITLPLLKNLVVGGKGLLHFLTPLHLPELESLVLDNCDIEGVREFCGAHGHLIKSVRNGGRDHHINFFLESCPNVSKIEFHGAFGDPAAFSPLKPLRRVHSALTELVCPSRRWSEPTTARYAKFAQADLEEWTRFLDSLPLDQLPSLRTLQVSDSKLWPTTAKDAKKHPLPAIAEGLAERGVRLVDEKGVGWKPRITTKRK</sequence>
<proteinExistence type="predicted"/>
<organism evidence="1 2">
    <name type="scientific">Exidia glandulosa HHB12029</name>
    <dbReference type="NCBI Taxonomy" id="1314781"/>
    <lineage>
        <taxon>Eukaryota</taxon>
        <taxon>Fungi</taxon>
        <taxon>Dikarya</taxon>
        <taxon>Basidiomycota</taxon>
        <taxon>Agaricomycotina</taxon>
        <taxon>Agaricomycetes</taxon>
        <taxon>Auriculariales</taxon>
        <taxon>Exidiaceae</taxon>
        <taxon>Exidia</taxon>
    </lineage>
</organism>
<protein>
    <submittedName>
        <fullName evidence="1">Uncharacterized protein</fullName>
    </submittedName>
</protein>